<dbReference type="AlphaFoldDB" id="A0A0E9Q977"/>
<organism evidence="1">
    <name type="scientific">Anguilla anguilla</name>
    <name type="common">European freshwater eel</name>
    <name type="synonym">Muraena anguilla</name>
    <dbReference type="NCBI Taxonomy" id="7936"/>
    <lineage>
        <taxon>Eukaryota</taxon>
        <taxon>Metazoa</taxon>
        <taxon>Chordata</taxon>
        <taxon>Craniata</taxon>
        <taxon>Vertebrata</taxon>
        <taxon>Euteleostomi</taxon>
        <taxon>Actinopterygii</taxon>
        <taxon>Neopterygii</taxon>
        <taxon>Teleostei</taxon>
        <taxon>Anguilliformes</taxon>
        <taxon>Anguillidae</taxon>
        <taxon>Anguilla</taxon>
    </lineage>
</organism>
<sequence length="30" mass="3462">MACLARCIEICLPHHPHPQTDRLRCSHVSH</sequence>
<name>A0A0E9Q977_ANGAN</name>
<dbReference type="EMBL" id="GBXM01095697">
    <property type="protein sequence ID" value="JAH12880.1"/>
    <property type="molecule type" value="Transcribed_RNA"/>
</dbReference>
<reference evidence="1" key="2">
    <citation type="journal article" date="2015" name="Fish Shellfish Immunol.">
        <title>Early steps in the European eel (Anguilla anguilla)-Vibrio vulnificus interaction in the gills: Role of the RtxA13 toxin.</title>
        <authorList>
            <person name="Callol A."/>
            <person name="Pajuelo D."/>
            <person name="Ebbesson L."/>
            <person name="Teles M."/>
            <person name="MacKenzie S."/>
            <person name="Amaro C."/>
        </authorList>
    </citation>
    <scope>NUCLEOTIDE SEQUENCE</scope>
</reference>
<evidence type="ECO:0000313" key="1">
    <source>
        <dbReference type="EMBL" id="JAH12880.1"/>
    </source>
</evidence>
<proteinExistence type="predicted"/>
<protein>
    <submittedName>
        <fullName evidence="1">Uncharacterized protein</fullName>
    </submittedName>
</protein>
<reference evidence="1" key="1">
    <citation type="submission" date="2014-11" db="EMBL/GenBank/DDBJ databases">
        <authorList>
            <person name="Amaro Gonzalez C."/>
        </authorList>
    </citation>
    <scope>NUCLEOTIDE SEQUENCE</scope>
</reference>
<accession>A0A0E9Q977</accession>